<keyword evidence="2" id="KW-0238">DNA-binding</keyword>
<reference evidence="5" key="1">
    <citation type="submission" date="2020-09" db="EMBL/GenBank/DDBJ databases">
        <authorList>
            <person name="Kim M.K."/>
        </authorList>
    </citation>
    <scope>NUCLEOTIDE SEQUENCE</scope>
    <source>
        <strain evidence="5">BT704</strain>
    </source>
</reference>
<keyword evidence="3" id="KW-0233">DNA recombination</keyword>
<dbReference type="EMBL" id="JACXAA010000002">
    <property type="protein sequence ID" value="MBD2752477.1"/>
    <property type="molecule type" value="Genomic_DNA"/>
</dbReference>
<dbReference type="PANTHER" id="PTHR30349:SF64">
    <property type="entry name" value="PROPHAGE INTEGRASE INTD-RELATED"/>
    <property type="match status" value="1"/>
</dbReference>
<dbReference type="SUPFAM" id="SSF56349">
    <property type="entry name" value="DNA breaking-rejoining enzymes"/>
    <property type="match status" value="1"/>
</dbReference>
<sequence length="373" mass="42095">MIKVHLRKKPISNGRTSLYLDYYPAIPHPDTGKPTRREFLGMYLFNRPKTPADKEQNAEALALAETIRAKRQIDVQMGAYGFLSKRQRMACFVEYFEQLAAKRKGSNADNWTSALYYLQDFTGGTLRFSDLTPYKCESFKSFLLTAQNRRNGDALATNSAVAYFGKFKAALKQAFKEGLLAIDLSTRVEGIRPDETYREYLTLEELQALARTDCPAMPQLKQAGLFSALTGLRYSDIEALTWGQIRHDAVNGYVIHFTQQKTKGVEVIPISEQAVLVLGARLSDDQPILSGLQYSATLNKVLRRWAAEAGIKGKHLSFHCFRHTYATLQLSLGTDIYTVSKMLGHRELKTTQIYTKIVDQAKRDAADKIKISL</sequence>
<dbReference type="RefSeq" id="WP_191038114.1">
    <property type="nucleotide sequence ID" value="NZ_JACXAA010000002.1"/>
</dbReference>
<evidence type="ECO:0000256" key="3">
    <source>
        <dbReference type="ARBA" id="ARBA00023172"/>
    </source>
</evidence>
<dbReference type="Pfam" id="PF00589">
    <property type="entry name" value="Phage_integrase"/>
    <property type="match status" value="1"/>
</dbReference>
<proteinExistence type="inferred from homology"/>
<dbReference type="PROSITE" id="PS51898">
    <property type="entry name" value="TYR_RECOMBINASE"/>
    <property type="match status" value="1"/>
</dbReference>
<dbReference type="Pfam" id="PF17293">
    <property type="entry name" value="Arm-DNA-bind_5"/>
    <property type="match status" value="1"/>
</dbReference>
<organism evidence="5 6">
    <name type="scientific">Spirosoma validum</name>
    <dbReference type="NCBI Taxonomy" id="2771355"/>
    <lineage>
        <taxon>Bacteria</taxon>
        <taxon>Pseudomonadati</taxon>
        <taxon>Bacteroidota</taxon>
        <taxon>Cytophagia</taxon>
        <taxon>Cytophagales</taxon>
        <taxon>Cytophagaceae</taxon>
        <taxon>Spirosoma</taxon>
    </lineage>
</organism>
<protein>
    <submittedName>
        <fullName evidence="5">Site-specific integrase</fullName>
    </submittedName>
</protein>
<name>A0A927AZF0_9BACT</name>
<dbReference type="InterPro" id="IPR035386">
    <property type="entry name" value="Arm-DNA-bind_5"/>
</dbReference>
<dbReference type="Proteomes" id="UP000653797">
    <property type="component" value="Unassembled WGS sequence"/>
</dbReference>
<comment type="caution">
    <text evidence="5">The sequence shown here is derived from an EMBL/GenBank/DDBJ whole genome shotgun (WGS) entry which is preliminary data.</text>
</comment>
<dbReference type="CDD" id="cd01185">
    <property type="entry name" value="INTN1_C_like"/>
    <property type="match status" value="1"/>
</dbReference>
<evidence type="ECO:0000256" key="2">
    <source>
        <dbReference type="ARBA" id="ARBA00023125"/>
    </source>
</evidence>
<dbReference type="InterPro" id="IPR050090">
    <property type="entry name" value="Tyrosine_recombinase_XerCD"/>
</dbReference>
<feature type="domain" description="Tyr recombinase" evidence="4">
    <location>
        <begin position="196"/>
        <end position="367"/>
    </location>
</feature>
<dbReference type="InterPro" id="IPR002104">
    <property type="entry name" value="Integrase_catalytic"/>
</dbReference>
<dbReference type="InterPro" id="IPR025269">
    <property type="entry name" value="SAM-like_dom"/>
</dbReference>
<dbReference type="InterPro" id="IPR010998">
    <property type="entry name" value="Integrase_recombinase_N"/>
</dbReference>
<accession>A0A927AZF0</accession>
<dbReference type="GO" id="GO:0003677">
    <property type="term" value="F:DNA binding"/>
    <property type="evidence" value="ECO:0007669"/>
    <property type="project" value="UniProtKB-KW"/>
</dbReference>
<evidence type="ECO:0000313" key="5">
    <source>
        <dbReference type="EMBL" id="MBD2752477.1"/>
    </source>
</evidence>
<dbReference type="AlphaFoldDB" id="A0A927AZF0"/>
<dbReference type="GO" id="GO:0015074">
    <property type="term" value="P:DNA integration"/>
    <property type="evidence" value="ECO:0007669"/>
    <property type="project" value="InterPro"/>
</dbReference>
<dbReference type="GO" id="GO:0006310">
    <property type="term" value="P:DNA recombination"/>
    <property type="evidence" value="ECO:0007669"/>
    <property type="project" value="UniProtKB-KW"/>
</dbReference>
<dbReference type="PANTHER" id="PTHR30349">
    <property type="entry name" value="PHAGE INTEGRASE-RELATED"/>
    <property type="match status" value="1"/>
</dbReference>
<dbReference type="Gene3D" id="1.10.443.10">
    <property type="entry name" value="Intergrase catalytic core"/>
    <property type="match status" value="1"/>
</dbReference>
<dbReference type="Pfam" id="PF13102">
    <property type="entry name" value="Phage_int_SAM_5"/>
    <property type="match status" value="1"/>
</dbReference>
<dbReference type="InterPro" id="IPR013762">
    <property type="entry name" value="Integrase-like_cat_sf"/>
</dbReference>
<evidence type="ECO:0000256" key="1">
    <source>
        <dbReference type="ARBA" id="ARBA00008857"/>
    </source>
</evidence>
<dbReference type="Gene3D" id="1.10.150.130">
    <property type="match status" value="1"/>
</dbReference>
<gene>
    <name evidence="5" type="ORF">IC230_06225</name>
</gene>
<evidence type="ECO:0000259" key="4">
    <source>
        <dbReference type="PROSITE" id="PS51898"/>
    </source>
</evidence>
<dbReference type="InterPro" id="IPR011010">
    <property type="entry name" value="DNA_brk_join_enz"/>
</dbReference>
<evidence type="ECO:0000313" key="6">
    <source>
        <dbReference type="Proteomes" id="UP000653797"/>
    </source>
</evidence>
<keyword evidence="6" id="KW-1185">Reference proteome</keyword>
<comment type="similarity">
    <text evidence="1">Belongs to the 'phage' integrase family.</text>
</comment>